<comment type="caution">
    <text evidence="3">The sequence shown here is derived from an EMBL/GenBank/DDBJ whole genome shotgun (WGS) entry which is preliminary data.</text>
</comment>
<proteinExistence type="predicted"/>
<accession>A0A8J8GLU1</accession>
<name>A0A8J8GLU1_9EURY</name>
<dbReference type="AlphaFoldDB" id="A0A8J8GLU1"/>
<dbReference type="Proteomes" id="UP001016761">
    <property type="component" value="Unassembled WGS sequence"/>
</dbReference>
<evidence type="ECO:0000313" key="4">
    <source>
        <dbReference type="EMBL" id="NUC71780.1"/>
    </source>
</evidence>
<sequence>MDSDATDTPPPIDTYGTDSDARSDSNRTVNALLGGGVGIVLSFLPGSTVLGGAVAGYLEGGGADEGLRVGALAGLVMLVPKLLFGLVALWFLGVLGPGGFGAVVVLLLLGIAAYTLVLSIVGAVIGTVLESEFDRSGPQL</sequence>
<dbReference type="Proteomes" id="UP000728647">
    <property type="component" value="Unassembled WGS sequence"/>
</dbReference>
<keyword evidence="2" id="KW-0472">Membrane</keyword>
<gene>
    <name evidence="3" type="ORF">HT576_15360</name>
    <name evidence="4" type="ORF">HTZ84_05550</name>
</gene>
<feature type="region of interest" description="Disordered" evidence="1">
    <location>
        <begin position="1"/>
        <end position="23"/>
    </location>
</feature>
<keyword evidence="6" id="KW-1185">Reference proteome</keyword>
<evidence type="ECO:0000313" key="5">
    <source>
        <dbReference type="Proteomes" id="UP000728647"/>
    </source>
</evidence>
<dbReference type="OrthoDB" id="341846at2157"/>
<evidence type="ECO:0000256" key="2">
    <source>
        <dbReference type="SAM" id="Phobius"/>
    </source>
</evidence>
<reference evidence="3 6" key="1">
    <citation type="submission" date="2020-06" db="EMBL/GenBank/DDBJ databases">
        <title>Haloterrigena sp. nov., an extremely halophilic archaeon isolated from a saline sediment.</title>
        <authorList>
            <person name="Liu B.-B."/>
        </authorList>
    </citation>
    <scope>NUCLEOTIDE SEQUENCE</scope>
    <source>
        <strain evidence="3">SYSU A121-1</strain>
        <strain evidence="4 6">SYSU A558-1</strain>
    </source>
</reference>
<dbReference type="EMBL" id="JABURA010000001">
    <property type="protein sequence ID" value="NUB92393.1"/>
    <property type="molecule type" value="Genomic_DNA"/>
</dbReference>
<feature type="transmembrane region" description="Helical" evidence="2">
    <location>
        <begin position="32"/>
        <end position="58"/>
    </location>
</feature>
<evidence type="ECO:0000313" key="3">
    <source>
        <dbReference type="EMBL" id="NUB92393.1"/>
    </source>
</evidence>
<dbReference type="InterPro" id="IPR040493">
    <property type="entry name" value="DUF5518"/>
</dbReference>
<feature type="transmembrane region" description="Helical" evidence="2">
    <location>
        <begin position="70"/>
        <end position="93"/>
    </location>
</feature>
<evidence type="ECO:0000256" key="1">
    <source>
        <dbReference type="SAM" id="MobiDB-lite"/>
    </source>
</evidence>
<feature type="transmembrane region" description="Helical" evidence="2">
    <location>
        <begin position="99"/>
        <end position="129"/>
    </location>
</feature>
<keyword evidence="2" id="KW-0812">Transmembrane</keyword>
<dbReference type="RefSeq" id="WP_174679761.1">
    <property type="nucleotide sequence ID" value="NZ_JABUQZ010000001.1"/>
</dbReference>
<dbReference type="EMBL" id="JABUQZ010000001">
    <property type="protein sequence ID" value="NUC71780.1"/>
    <property type="molecule type" value="Genomic_DNA"/>
</dbReference>
<organism evidence="3 5">
    <name type="scientific">Haloterrigena gelatinilytica</name>
    <dbReference type="NCBI Taxonomy" id="2741724"/>
    <lineage>
        <taxon>Archaea</taxon>
        <taxon>Methanobacteriati</taxon>
        <taxon>Methanobacteriota</taxon>
        <taxon>Stenosarchaea group</taxon>
        <taxon>Halobacteria</taxon>
        <taxon>Halobacteriales</taxon>
        <taxon>Natrialbaceae</taxon>
        <taxon>Haloterrigena</taxon>
    </lineage>
</organism>
<evidence type="ECO:0000313" key="6">
    <source>
        <dbReference type="Proteomes" id="UP001016761"/>
    </source>
</evidence>
<keyword evidence="2" id="KW-1133">Transmembrane helix</keyword>
<protein>
    <submittedName>
        <fullName evidence="3">DUF5518 domain-containing protein</fullName>
    </submittedName>
</protein>
<dbReference type="Pfam" id="PF17647">
    <property type="entry name" value="DUF5518"/>
    <property type="match status" value="1"/>
</dbReference>